<keyword evidence="1" id="KW-1133">Transmembrane helix</keyword>
<keyword evidence="1" id="KW-0472">Membrane</keyword>
<feature type="transmembrane region" description="Helical" evidence="1">
    <location>
        <begin position="297"/>
        <end position="318"/>
    </location>
</feature>
<dbReference type="GeneID" id="8438225"/>
<dbReference type="EMBL" id="CH476615">
    <property type="protein sequence ID" value="EEP76172.1"/>
    <property type="molecule type" value="Genomic_DNA"/>
</dbReference>
<dbReference type="OMA" id="IHGTHTE"/>
<proteinExistence type="predicted"/>
<dbReference type="HOGENOM" id="CLU_042303_0_1_1"/>
<dbReference type="AlphaFoldDB" id="C4JFK7"/>
<evidence type="ECO:0000313" key="2">
    <source>
        <dbReference type="EMBL" id="EEP76172.1"/>
    </source>
</evidence>
<keyword evidence="1" id="KW-0812">Transmembrane</keyword>
<sequence>MTVSKAQTLPVAGASTDILLEAQDPTGEPCSTGNLVPYPAYSDLENDDSPPAYVEHDESLPLVNDHDNLPNELALSNLYEIPGGRVLTSKREGKTYTVSLAPYLSSNAEVLYKFFKLQADIPPLICFSVKGTHTVSRRNSDRQRSSETVTDFDFLIDGSGILAAPRYARDGYHRVTKVIKDNDGVSAYRGGRFKSTRSGWVTNENTENSLESGDQATNGPTLEEWCQRFCNDKSGVRSFTLHRDIVSWNLNIIQQEIKSIIRSTNYRGSLSVSPFIKQSRLTIYSPSFFNKMRTNNLVWWACVILQLWILAWPLLILLERRYEIIRVEHRPPDFPTETEWIRRFAPAIKAAALGRRKGETVTTVDITRGADMLAGRDDTHAERERRQRMDRGEATWADSVVGVVRGVSEVARHWDTSLGWGGDE</sequence>
<protein>
    <submittedName>
        <fullName evidence="2">Uncharacterized protein</fullName>
    </submittedName>
</protein>
<gene>
    <name evidence="2" type="ORF">UREG_01021</name>
</gene>
<dbReference type="KEGG" id="ure:UREG_01021"/>
<keyword evidence="3" id="KW-1185">Reference proteome</keyword>
<evidence type="ECO:0000313" key="3">
    <source>
        <dbReference type="Proteomes" id="UP000002058"/>
    </source>
</evidence>
<dbReference type="PANTHER" id="PTHR37848">
    <property type="entry name" value="EXPRESSED PROTEIN"/>
    <property type="match status" value="1"/>
</dbReference>
<dbReference type="OrthoDB" id="203796at2759"/>
<name>C4JFK7_UNCRE</name>
<evidence type="ECO:0000256" key="1">
    <source>
        <dbReference type="SAM" id="Phobius"/>
    </source>
</evidence>
<reference evidence="3" key="1">
    <citation type="journal article" date="2009" name="Genome Res.">
        <title>Comparative genomic analyses of the human fungal pathogens Coccidioides and their relatives.</title>
        <authorList>
            <person name="Sharpton T.J."/>
            <person name="Stajich J.E."/>
            <person name="Rounsley S.D."/>
            <person name="Gardner M.J."/>
            <person name="Wortman J.R."/>
            <person name="Jordar V.S."/>
            <person name="Maiti R."/>
            <person name="Kodira C.D."/>
            <person name="Neafsey D.E."/>
            <person name="Zeng Q."/>
            <person name="Hung C.-Y."/>
            <person name="McMahan C."/>
            <person name="Muszewska A."/>
            <person name="Grynberg M."/>
            <person name="Mandel M.A."/>
            <person name="Kellner E.M."/>
            <person name="Barker B.M."/>
            <person name="Galgiani J.N."/>
            <person name="Orbach M.J."/>
            <person name="Kirkland T.N."/>
            <person name="Cole G.T."/>
            <person name="Henn M.R."/>
            <person name="Birren B.W."/>
            <person name="Taylor J.W."/>
        </authorList>
    </citation>
    <scope>NUCLEOTIDE SEQUENCE [LARGE SCALE GENOMIC DNA]</scope>
    <source>
        <strain evidence="3">UAMH 1704</strain>
    </source>
</reference>
<dbReference type="eggNOG" id="ENOG502S4VJ">
    <property type="taxonomic scope" value="Eukaryota"/>
</dbReference>
<dbReference type="InParanoid" id="C4JFK7"/>
<dbReference type="VEuPathDB" id="FungiDB:UREG_01021"/>
<dbReference type="RefSeq" id="XP_002541505.1">
    <property type="nucleotide sequence ID" value="XM_002541459.1"/>
</dbReference>
<organism evidence="2 3">
    <name type="scientific">Uncinocarpus reesii (strain UAMH 1704)</name>
    <dbReference type="NCBI Taxonomy" id="336963"/>
    <lineage>
        <taxon>Eukaryota</taxon>
        <taxon>Fungi</taxon>
        <taxon>Dikarya</taxon>
        <taxon>Ascomycota</taxon>
        <taxon>Pezizomycotina</taxon>
        <taxon>Eurotiomycetes</taxon>
        <taxon>Eurotiomycetidae</taxon>
        <taxon>Onygenales</taxon>
        <taxon>Onygenaceae</taxon>
        <taxon>Uncinocarpus</taxon>
    </lineage>
</organism>
<dbReference type="PANTHER" id="PTHR37848:SF1">
    <property type="entry name" value="SUN DOMAIN-CONTAINING PROTEIN"/>
    <property type="match status" value="1"/>
</dbReference>
<dbReference type="Proteomes" id="UP000002058">
    <property type="component" value="Unassembled WGS sequence"/>
</dbReference>
<accession>C4JFK7</accession>